<feature type="transmembrane region" description="Helical" evidence="1">
    <location>
        <begin position="367"/>
        <end position="385"/>
    </location>
</feature>
<feature type="transmembrane region" description="Helical" evidence="1">
    <location>
        <begin position="6"/>
        <end position="26"/>
    </location>
</feature>
<feature type="transmembrane region" description="Helical" evidence="1">
    <location>
        <begin position="38"/>
        <end position="56"/>
    </location>
</feature>
<feature type="transmembrane region" description="Helical" evidence="1">
    <location>
        <begin position="160"/>
        <end position="176"/>
    </location>
</feature>
<organism evidence="3 4">
    <name type="scientific">Chryseobacterium aquaeductus</name>
    <dbReference type="NCBI Taxonomy" id="2675056"/>
    <lineage>
        <taxon>Bacteria</taxon>
        <taxon>Pseudomonadati</taxon>
        <taxon>Bacteroidota</taxon>
        <taxon>Flavobacteriia</taxon>
        <taxon>Flavobacteriales</taxon>
        <taxon>Weeksellaceae</taxon>
        <taxon>Chryseobacterium group</taxon>
        <taxon>Chryseobacterium</taxon>
    </lineage>
</organism>
<feature type="transmembrane region" description="Helical" evidence="1">
    <location>
        <begin position="188"/>
        <end position="212"/>
    </location>
</feature>
<keyword evidence="4" id="KW-1185">Reference proteome</keyword>
<protein>
    <recommendedName>
        <fullName evidence="2">DUF8201 domain-containing protein</fullName>
    </recommendedName>
</protein>
<dbReference type="InterPro" id="IPR058065">
    <property type="entry name" value="LIC_10190-like"/>
</dbReference>
<dbReference type="Pfam" id="PF26626">
    <property type="entry name" value="DUF8201"/>
    <property type="match status" value="1"/>
</dbReference>
<dbReference type="AlphaFoldDB" id="A0A9N8MGL9"/>
<feature type="domain" description="DUF8201" evidence="2">
    <location>
        <begin position="1"/>
        <end position="397"/>
    </location>
</feature>
<feature type="transmembrane region" description="Helical" evidence="1">
    <location>
        <begin position="224"/>
        <end position="249"/>
    </location>
</feature>
<proteinExistence type="predicted"/>
<dbReference type="EMBL" id="CAJIMS010000001">
    <property type="protein sequence ID" value="CAD7810181.1"/>
    <property type="molecule type" value="Genomic_DNA"/>
</dbReference>
<evidence type="ECO:0000313" key="4">
    <source>
        <dbReference type="Proteomes" id="UP000662618"/>
    </source>
</evidence>
<feature type="transmembrane region" description="Helical" evidence="1">
    <location>
        <begin position="343"/>
        <end position="362"/>
    </location>
</feature>
<keyword evidence="1" id="KW-0472">Membrane</keyword>
<dbReference type="NCBIfam" id="NF047510">
    <property type="entry name" value="LIC_10190_fam"/>
    <property type="match status" value="1"/>
</dbReference>
<dbReference type="RefSeq" id="WP_162088446.1">
    <property type="nucleotide sequence ID" value="NZ_CAJIMS010000001.1"/>
</dbReference>
<comment type="caution">
    <text evidence="3">The sequence shown here is derived from an EMBL/GenBank/DDBJ whole genome shotgun (WGS) entry which is preliminary data.</text>
</comment>
<keyword evidence="1" id="KW-0812">Transmembrane</keyword>
<evidence type="ECO:0000259" key="2">
    <source>
        <dbReference type="Pfam" id="PF26626"/>
    </source>
</evidence>
<feature type="transmembrane region" description="Helical" evidence="1">
    <location>
        <begin position="62"/>
        <end position="80"/>
    </location>
</feature>
<name>A0A9N8MGL9_9FLAO</name>
<dbReference type="Proteomes" id="UP000662618">
    <property type="component" value="Unassembled WGS sequence"/>
</dbReference>
<feature type="transmembrane region" description="Helical" evidence="1">
    <location>
        <begin position="92"/>
        <end position="111"/>
    </location>
</feature>
<keyword evidence="1" id="KW-1133">Transmembrane helix</keyword>
<reference evidence="3" key="1">
    <citation type="submission" date="2020-12" db="EMBL/GenBank/DDBJ databases">
        <authorList>
            <person name="Rodrigo-Torres L."/>
            <person name="Arahal R. D."/>
            <person name="Lucena T."/>
        </authorList>
    </citation>
    <scope>NUCLEOTIDE SEQUENCE</scope>
    <source>
        <strain evidence="3">CECT 9390</strain>
    </source>
</reference>
<evidence type="ECO:0000313" key="3">
    <source>
        <dbReference type="EMBL" id="CAD7810181.1"/>
    </source>
</evidence>
<accession>A0A9N8MGL9</accession>
<gene>
    <name evidence="3" type="ORF">CHRY9390_02135</name>
</gene>
<feature type="transmembrane region" description="Helical" evidence="1">
    <location>
        <begin position="415"/>
        <end position="438"/>
    </location>
</feature>
<feature type="transmembrane region" description="Helical" evidence="1">
    <location>
        <begin position="261"/>
        <end position="284"/>
    </location>
</feature>
<feature type="transmembrane region" description="Helical" evidence="1">
    <location>
        <begin position="391"/>
        <end position="408"/>
    </location>
</feature>
<sequence>MLLTLFSSIILIPTLFGWGKFLENMFKTAIYDGISGKILFGIFGISIHWTIIAFFIPLNLYVEIPTILIGLVIFFKEKLYFKLYQFSKKNNFLLAISVIVILFCSSFYPYILDHFGYYLPSIQWLREFGLVKGISNLDLVLGQMSIWHIFQAGFSNFADPFLRINAVLLIVYLIYVTEKKTWIQLCFLPFLLLFSQSPSPDLPVIIFSLIILNEIISNNKNTSLLFAFSVFVFAIKPTMIWLPILAFLYSTFVVKSHFKTLISGIFILLLFCLKNIWTFGYPVFPVSIIDFGFSWKPDQDLLQSSSKYAILKTFDNQYSYEEIQKFSTSDYIRKWIFLDGIKSFIHILFVLSLLIFIIFTIIKKNKIVTFICISLIIKSILVLVFSAQYRFFMDVFFVIIFVMLFTYFTKKKSIIVYSFLSLIFISFITFPNVVAHFIPSYRMSFFMGKFEWKQLYKPSTYEYKKFHSFKTGNLKFNVSKKYPFNFDTPIPAISESFIFDYQQSGIFPQLIDEKDISKGFFSKKMTLKEEKEIKKITEKIRNSYKK</sequence>
<evidence type="ECO:0000256" key="1">
    <source>
        <dbReference type="SAM" id="Phobius"/>
    </source>
</evidence>
<dbReference type="InterPro" id="IPR058514">
    <property type="entry name" value="DUF8201"/>
</dbReference>